<dbReference type="RefSeq" id="WP_101264907.1">
    <property type="nucleotide sequence ID" value="NZ_NWTK01000003.1"/>
</dbReference>
<dbReference type="OrthoDB" id="1550902at2"/>
<protein>
    <submittedName>
        <fullName evidence="1">Oxidoreductase</fullName>
    </submittedName>
</protein>
<dbReference type="PIRSF" id="PIRSF029208">
    <property type="entry name" value="Phage_tail_GPU"/>
    <property type="match status" value="1"/>
</dbReference>
<organism evidence="1 2">
    <name type="scientific">Thalassospira marina</name>
    <dbReference type="NCBI Taxonomy" id="2048283"/>
    <lineage>
        <taxon>Bacteria</taxon>
        <taxon>Pseudomonadati</taxon>
        <taxon>Pseudomonadota</taxon>
        <taxon>Alphaproteobacteria</taxon>
        <taxon>Rhodospirillales</taxon>
        <taxon>Thalassospiraceae</taxon>
        <taxon>Thalassospira</taxon>
    </lineage>
</organism>
<dbReference type="AlphaFoldDB" id="A0A2N3KWV5"/>
<reference evidence="1 2" key="1">
    <citation type="submission" date="2017-09" db="EMBL/GenBank/DDBJ databases">
        <title>Biodiversity and function of Thalassospira species in the particle-attached aromatic-hydrocarbon-degrading consortia from the surface seawater of the South China Sea.</title>
        <authorList>
            <person name="Dong C."/>
            <person name="Liu R."/>
            <person name="Shao Z."/>
        </authorList>
    </citation>
    <scope>NUCLEOTIDE SEQUENCE [LARGE SCALE GENOMIC DNA]</scope>
    <source>
        <strain evidence="1 2">CSC1P2</strain>
    </source>
</reference>
<comment type="caution">
    <text evidence="1">The sequence shown here is derived from an EMBL/GenBank/DDBJ whole genome shotgun (WGS) entry which is preliminary data.</text>
</comment>
<gene>
    <name evidence="1" type="ORF">COO20_06670</name>
</gene>
<dbReference type="EMBL" id="NWTK01000003">
    <property type="protein sequence ID" value="PKR55065.1"/>
    <property type="molecule type" value="Genomic_DNA"/>
</dbReference>
<proteinExistence type="predicted"/>
<dbReference type="InterPro" id="IPR016912">
    <property type="entry name" value="Phage_P2_GpU"/>
</dbReference>
<evidence type="ECO:0000313" key="1">
    <source>
        <dbReference type="EMBL" id="PKR55065.1"/>
    </source>
</evidence>
<dbReference type="InterPro" id="IPR009734">
    <property type="entry name" value="Myoviridae_GpU"/>
</dbReference>
<evidence type="ECO:0000313" key="2">
    <source>
        <dbReference type="Proteomes" id="UP000233597"/>
    </source>
</evidence>
<name>A0A2N3KWV5_9PROT</name>
<dbReference type="Proteomes" id="UP000233597">
    <property type="component" value="Unassembled WGS sequence"/>
</dbReference>
<accession>A0A2N3KWV5</accession>
<dbReference type="Pfam" id="PF06995">
    <property type="entry name" value="Phage_P2_GpU"/>
    <property type="match status" value="1"/>
</dbReference>
<sequence length="139" mass="15467">MLLSLGMFVFQLQTIPYETLKRDSEYRWSGTARIGKAPARQFLGPGDEDLTIDGRLIPELTGGMEQLTKLREMAAKGKAWILTAGTGDVLGKYVITKVSDDQSHFLGNGVARRISFSIGLKRYENDDNRDLGQLMDSKP</sequence>